<keyword evidence="1" id="KW-0732">Signal</keyword>
<dbReference type="Proteomes" id="UP001300496">
    <property type="component" value="Unassembled WGS sequence"/>
</dbReference>
<dbReference type="RefSeq" id="WP_261607452.1">
    <property type="nucleotide sequence ID" value="NZ_JAODOR010000012.1"/>
</dbReference>
<dbReference type="EMBL" id="JAODOR010000012">
    <property type="protein sequence ID" value="MCT9002915.1"/>
    <property type="molecule type" value="Genomic_DNA"/>
</dbReference>
<accession>A0ABT2PE90</accession>
<comment type="caution">
    <text evidence="2">The sequence shown here is derived from an EMBL/GenBank/DDBJ whole genome shotgun (WGS) entry which is preliminary data.</text>
</comment>
<evidence type="ECO:0000313" key="3">
    <source>
        <dbReference type="Proteomes" id="UP001300496"/>
    </source>
</evidence>
<organism evidence="2 3">
    <name type="scientific">Microbacterium memoriense</name>
    <dbReference type="NCBI Taxonomy" id="2978350"/>
    <lineage>
        <taxon>Bacteria</taxon>
        <taxon>Bacillati</taxon>
        <taxon>Actinomycetota</taxon>
        <taxon>Actinomycetes</taxon>
        <taxon>Micrococcales</taxon>
        <taxon>Microbacteriaceae</taxon>
        <taxon>Microbacterium</taxon>
    </lineage>
</organism>
<evidence type="ECO:0000313" key="2">
    <source>
        <dbReference type="EMBL" id="MCT9002915.1"/>
    </source>
</evidence>
<proteinExistence type="predicted"/>
<evidence type="ECO:0008006" key="4">
    <source>
        <dbReference type="Google" id="ProtNLM"/>
    </source>
</evidence>
<reference evidence="2 3" key="1">
    <citation type="journal article" date="2024" name="Int. J. Syst. Evol. Microbiol.">
        <title>Microbacterium memoriense sp. nov., a member of the Actinomycetota from marine beach sediment of the north coast of Portugal.</title>
        <authorList>
            <person name="Santos J.D.N.D."/>
            <person name="Klimek D."/>
            <person name="Calusinska M."/>
            <person name="Lobo-da-Cunha A."/>
            <person name="Catita J."/>
            <person name="Goncalves H."/>
            <person name="Gonzalez I."/>
            <person name="Lage O.M."/>
        </authorList>
    </citation>
    <scope>NUCLEOTIDE SEQUENCE [LARGE SCALE GENOMIC DNA]</scope>
    <source>
        <strain evidence="2 3">PMIC_1C1B</strain>
    </source>
</reference>
<keyword evidence="3" id="KW-1185">Reference proteome</keyword>
<sequence length="211" mass="22911">MNKTKGSKVAGCATFLLVALLGLPGCAPTLAAEGSTPEAGELDASSAADGAWSDVVSVYPDALRPDVEPVRTVTTDEWADVISQCLRDEGFPAVTSPGDGSIEWSGVPQAQMQSFHVARYSCTVMFPRDPSHQGRLTPAQLDKLYDYYVGELTDCLQNLKYEVPPRPSREVFKETYYTAPWLPFAEAFSGPLSEDQRSQLSRDCPQAPSDL</sequence>
<feature type="signal peptide" evidence="1">
    <location>
        <begin position="1"/>
        <end position="31"/>
    </location>
</feature>
<evidence type="ECO:0000256" key="1">
    <source>
        <dbReference type="SAM" id="SignalP"/>
    </source>
</evidence>
<protein>
    <recommendedName>
        <fullName evidence="4">DUF3558 domain-containing protein</fullName>
    </recommendedName>
</protein>
<name>A0ABT2PE90_9MICO</name>
<gene>
    <name evidence="2" type="ORF">N4R40_11110</name>
</gene>
<feature type="chain" id="PRO_5045209015" description="DUF3558 domain-containing protein" evidence="1">
    <location>
        <begin position="32"/>
        <end position="211"/>
    </location>
</feature>